<feature type="domain" description="Na+-translocating membrane potential-generating system MpsC" evidence="2">
    <location>
        <begin position="8"/>
        <end position="116"/>
    </location>
</feature>
<dbReference type="Proteomes" id="UP000646053">
    <property type="component" value="Unassembled WGS sequence"/>
</dbReference>
<dbReference type="InterPro" id="IPR018745">
    <property type="entry name" value="MpsC"/>
</dbReference>
<evidence type="ECO:0000313" key="3">
    <source>
        <dbReference type="EMBL" id="NDJ17536.1"/>
    </source>
</evidence>
<gene>
    <name evidence="3" type="ORF">GS601_09580</name>
</gene>
<evidence type="ECO:0000313" key="4">
    <source>
        <dbReference type="Proteomes" id="UP000646053"/>
    </source>
</evidence>
<dbReference type="EMBL" id="WVIE01000009">
    <property type="protein sequence ID" value="NDJ17536.1"/>
    <property type="molecule type" value="Genomic_DNA"/>
</dbReference>
<protein>
    <submittedName>
        <fullName evidence="3">DUF2294 family protein</fullName>
    </submittedName>
</protein>
<keyword evidence="4" id="KW-1185">Reference proteome</keyword>
<proteinExistence type="predicted"/>
<dbReference type="RefSeq" id="WP_162423054.1">
    <property type="nucleotide sequence ID" value="NZ_WVIE01000009.1"/>
</dbReference>
<evidence type="ECO:0000259" key="2">
    <source>
        <dbReference type="Pfam" id="PF10057"/>
    </source>
</evidence>
<name>A0A8J7Z3J3_9CYAN</name>
<dbReference type="AlphaFoldDB" id="A0A8J7Z3J3"/>
<organism evidence="3 4">
    <name type="scientific">Myxacorys almedinensis A</name>
    <dbReference type="NCBI Taxonomy" id="2690445"/>
    <lineage>
        <taxon>Bacteria</taxon>
        <taxon>Bacillati</taxon>
        <taxon>Cyanobacteriota</taxon>
        <taxon>Cyanophyceae</taxon>
        <taxon>Leptolyngbyales</taxon>
        <taxon>Leptolyngbyaceae</taxon>
        <taxon>Myxacorys</taxon>
        <taxon>Myxacorys almedinensis</taxon>
    </lineage>
</organism>
<dbReference type="Pfam" id="PF10057">
    <property type="entry name" value="MpsC"/>
    <property type="match status" value="1"/>
</dbReference>
<sequence length="146" mass="16000">MTSSPLPTRGQLERSLSQKVLALYRSSLGHQPSKVQCYISDGKVMIILEDSITKPEQVLVERGQEDLAEKVHDDLDEALCPELKALIEEIVGVPVIDVLSDAKFDTGRTGTIAVLEDAPQVRDSQPQRRSSKEVENTADGAEDADE</sequence>
<reference evidence="3" key="1">
    <citation type="submission" date="2019-12" db="EMBL/GenBank/DDBJ databases">
        <title>High-Quality draft genome sequences of three cyanobacteria isolated from the limestone walls of the Old Cathedral of Coimbra.</title>
        <authorList>
            <person name="Tiago I."/>
            <person name="Soares F."/>
            <person name="Portugal A."/>
        </authorList>
    </citation>
    <scope>NUCLEOTIDE SEQUENCE</scope>
    <source>
        <strain evidence="3">A</strain>
    </source>
</reference>
<comment type="caution">
    <text evidence="3">The sequence shown here is derived from an EMBL/GenBank/DDBJ whole genome shotgun (WGS) entry which is preliminary data.</text>
</comment>
<evidence type="ECO:0000256" key="1">
    <source>
        <dbReference type="SAM" id="MobiDB-lite"/>
    </source>
</evidence>
<accession>A0A8J7Z3J3</accession>
<feature type="region of interest" description="Disordered" evidence="1">
    <location>
        <begin position="115"/>
        <end position="146"/>
    </location>
</feature>